<reference evidence="7 8" key="1">
    <citation type="submission" date="2024-11" db="EMBL/GenBank/DDBJ databases">
        <title>A near-complete genome assembly of Cinchona calisaya.</title>
        <authorList>
            <person name="Lian D.C."/>
            <person name="Zhao X.W."/>
            <person name="Wei L."/>
        </authorList>
    </citation>
    <scope>NUCLEOTIDE SEQUENCE [LARGE SCALE GENOMIC DNA]</scope>
    <source>
        <tissue evidence="7">Nenye</tissue>
    </source>
</reference>
<keyword evidence="8" id="KW-1185">Reference proteome</keyword>
<comment type="similarity">
    <text evidence="3 6">Belongs to the glycosyltransferase 8 family.</text>
</comment>
<dbReference type="GO" id="GO:0016757">
    <property type="term" value="F:glycosyltransferase activity"/>
    <property type="evidence" value="ECO:0007669"/>
    <property type="project" value="UniProtKB-KW"/>
</dbReference>
<dbReference type="SUPFAM" id="SSF53448">
    <property type="entry name" value="Nucleotide-diphospho-sugar transferases"/>
    <property type="match status" value="1"/>
</dbReference>
<evidence type="ECO:0000256" key="4">
    <source>
        <dbReference type="ARBA" id="ARBA00022676"/>
    </source>
</evidence>
<comment type="subcellular location">
    <subcellularLocation>
        <location evidence="1">Membrane</location>
        <topology evidence="1">Single-pass type II membrane protein</topology>
    </subcellularLocation>
</comment>
<comment type="caution">
    <text evidence="7">The sequence shown here is derived from an EMBL/GenBank/DDBJ whole genome shotgun (WGS) entry which is preliminary data.</text>
</comment>
<organism evidence="7 8">
    <name type="scientific">Cinchona calisaya</name>
    <dbReference type="NCBI Taxonomy" id="153742"/>
    <lineage>
        <taxon>Eukaryota</taxon>
        <taxon>Viridiplantae</taxon>
        <taxon>Streptophyta</taxon>
        <taxon>Embryophyta</taxon>
        <taxon>Tracheophyta</taxon>
        <taxon>Spermatophyta</taxon>
        <taxon>Magnoliopsida</taxon>
        <taxon>eudicotyledons</taxon>
        <taxon>Gunneridae</taxon>
        <taxon>Pentapetalae</taxon>
        <taxon>asterids</taxon>
        <taxon>lamiids</taxon>
        <taxon>Gentianales</taxon>
        <taxon>Rubiaceae</taxon>
        <taxon>Cinchonoideae</taxon>
        <taxon>Cinchoneae</taxon>
        <taxon>Cinchona</taxon>
    </lineage>
</organism>
<dbReference type="Gene3D" id="3.90.550.10">
    <property type="entry name" value="Spore Coat Polysaccharide Biosynthesis Protein SpsA, Chain A"/>
    <property type="match status" value="1"/>
</dbReference>
<dbReference type="InterPro" id="IPR050748">
    <property type="entry name" value="Glycosyltrans_8_dom-fam"/>
</dbReference>
<dbReference type="Pfam" id="PF01501">
    <property type="entry name" value="Glyco_transf_8"/>
    <property type="match status" value="1"/>
</dbReference>
<evidence type="ECO:0000256" key="2">
    <source>
        <dbReference type="ARBA" id="ARBA00004877"/>
    </source>
</evidence>
<accession>A0ABD2Z931</accession>
<sequence>MMTIIKIATLVTISTMIMLSFLYRHSSPPPPPAEANIPSNLFSAIKQINLLHHDQFRYRKALQFKNIEENKICSSSTAFGSNLAMINRSIDSVCNPSLLHIAMTLDNHYIRGTVAAVHSILHNSLCPENMCFHFIYSDANPLLRSLVKDIFPSLKFKAYYYNLDIVKNKISSSEEPLNYARNYLVYLLEPCVEKVIYLDSDVILVDDISILWRINLTSATVGSPEYCHVNFNQFFTPNFWSQKKFSRVFSGRNRNPCYFNTGVMVIDLTKWIKFRHTEMMERWMEIQREQRIYNLGSLPPFLLVFAGDIAPINRRWNEVGFGADDLSGDCRQLPPSPFSLLHWNGKNKPWLRLDSGNPCPIDIIWSQYDLYVPAQQFTYA</sequence>
<dbReference type="EC" id="2.4.1.-" evidence="6"/>
<comment type="pathway">
    <text evidence="2">Glycan metabolism; pectin biosynthesis.</text>
</comment>
<evidence type="ECO:0000256" key="1">
    <source>
        <dbReference type="ARBA" id="ARBA00004606"/>
    </source>
</evidence>
<evidence type="ECO:0000256" key="3">
    <source>
        <dbReference type="ARBA" id="ARBA00006351"/>
    </source>
</evidence>
<evidence type="ECO:0000256" key="5">
    <source>
        <dbReference type="ARBA" id="ARBA00022679"/>
    </source>
</evidence>
<evidence type="ECO:0000313" key="8">
    <source>
        <dbReference type="Proteomes" id="UP001630127"/>
    </source>
</evidence>
<name>A0ABD2Z931_9GENT</name>
<protein>
    <recommendedName>
        <fullName evidence="6">Hexosyltransferase</fullName>
        <ecNumber evidence="6">2.4.1.-</ecNumber>
    </recommendedName>
</protein>
<keyword evidence="4" id="KW-0328">Glycosyltransferase</keyword>
<evidence type="ECO:0000313" key="7">
    <source>
        <dbReference type="EMBL" id="KAL3515986.1"/>
    </source>
</evidence>
<dbReference type="GO" id="GO:0016020">
    <property type="term" value="C:membrane"/>
    <property type="evidence" value="ECO:0007669"/>
    <property type="project" value="UniProtKB-SubCell"/>
</dbReference>
<dbReference type="PANTHER" id="PTHR13778:SF39">
    <property type="entry name" value="HEXOSYLTRANSFERASE"/>
    <property type="match status" value="1"/>
</dbReference>
<dbReference type="EMBL" id="JBJUIK010000010">
    <property type="protein sequence ID" value="KAL3515986.1"/>
    <property type="molecule type" value="Genomic_DNA"/>
</dbReference>
<keyword evidence="5" id="KW-0808">Transferase</keyword>
<gene>
    <name evidence="7" type="ORF">ACH5RR_022888</name>
</gene>
<dbReference type="InterPro" id="IPR029044">
    <property type="entry name" value="Nucleotide-diphossugar_trans"/>
</dbReference>
<dbReference type="AlphaFoldDB" id="A0ABD2Z931"/>
<dbReference type="PANTHER" id="PTHR13778">
    <property type="entry name" value="GLYCOSYLTRANSFERASE 8 DOMAIN-CONTAINING PROTEIN"/>
    <property type="match status" value="1"/>
</dbReference>
<dbReference type="InterPro" id="IPR002495">
    <property type="entry name" value="Glyco_trans_8"/>
</dbReference>
<dbReference type="Proteomes" id="UP001630127">
    <property type="component" value="Unassembled WGS sequence"/>
</dbReference>
<proteinExistence type="inferred from homology"/>
<evidence type="ECO:0000256" key="6">
    <source>
        <dbReference type="RuleBase" id="RU362027"/>
    </source>
</evidence>